<keyword evidence="1" id="KW-0812">Transmembrane</keyword>
<evidence type="ECO:0000313" key="3">
    <source>
        <dbReference type="Proteomes" id="UP001500822"/>
    </source>
</evidence>
<feature type="transmembrane region" description="Helical" evidence="1">
    <location>
        <begin position="126"/>
        <end position="148"/>
    </location>
</feature>
<keyword evidence="1" id="KW-0472">Membrane</keyword>
<organism evidence="2 3">
    <name type="scientific">Gordonia alkaliphila</name>
    <dbReference type="NCBI Taxonomy" id="1053547"/>
    <lineage>
        <taxon>Bacteria</taxon>
        <taxon>Bacillati</taxon>
        <taxon>Actinomycetota</taxon>
        <taxon>Actinomycetes</taxon>
        <taxon>Mycobacteriales</taxon>
        <taxon>Gordoniaceae</taxon>
        <taxon>Gordonia</taxon>
    </lineage>
</organism>
<gene>
    <name evidence="2" type="ORF">GCM10023217_26540</name>
</gene>
<dbReference type="RefSeq" id="WP_345313862.1">
    <property type="nucleotide sequence ID" value="NZ_BAABIE010000012.1"/>
</dbReference>
<evidence type="ECO:0000313" key="2">
    <source>
        <dbReference type="EMBL" id="GAA4753746.1"/>
    </source>
</evidence>
<name>A0ABP8ZDH1_9ACTN</name>
<protein>
    <submittedName>
        <fullName evidence="2">Uncharacterized protein</fullName>
    </submittedName>
</protein>
<feature type="transmembrane region" description="Helical" evidence="1">
    <location>
        <begin position="102"/>
        <end position="121"/>
    </location>
</feature>
<feature type="transmembrane region" description="Helical" evidence="1">
    <location>
        <begin position="44"/>
        <end position="65"/>
    </location>
</feature>
<dbReference type="EMBL" id="BAABIE010000012">
    <property type="protein sequence ID" value="GAA4753746.1"/>
    <property type="molecule type" value="Genomic_DNA"/>
</dbReference>
<evidence type="ECO:0000256" key="1">
    <source>
        <dbReference type="SAM" id="Phobius"/>
    </source>
</evidence>
<accession>A0ABP8ZDH1</accession>
<keyword evidence="1" id="KW-1133">Transmembrane helix</keyword>
<comment type="caution">
    <text evidence="2">The sequence shown here is derived from an EMBL/GenBank/DDBJ whole genome shotgun (WGS) entry which is preliminary data.</text>
</comment>
<dbReference type="Proteomes" id="UP001500822">
    <property type="component" value="Unassembled WGS sequence"/>
</dbReference>
<keyword evidence="3" id="KW-1185">Reference proteome</keyword>
<feature type="transmembrane region" description="Helical" evidence="1">
    <location>
        <begin position="154"/>
        <end position="177"/>
    </location>
</feature>
<feature type="transmembrane region" description="Helical" evidence="1">
    <location>
        <begin position="77"/>
        <end position="96"/>
    </location>
</feature>
<sequence>MTATWARGAAARPWRAVQAALVLAVLALVGTVPVVIAPTRHPTAYWWLTAGAVIAVSAVLIQLVFGWDARMARSRRWCAVVGLFASAALGGASIAVGDPPSITGHYPMISAGVLAMVLMVFRGAPWLAWGCFAGIGAAELVAARLLGFTGWVGIAYPVALGVTFLAISATAVLLQWVRNDFVQLTGRRREAADRTRTARASRSRRSERIERLLAQSGPLLRRVAAELPLTDADLREVRLLELGLRDGIRGAVLDDPDLAAAVRVAREREITVTLLDDGGSAALGERQKRAVLRTVTSVVVDELAVLPAGRLTARVLPPGREPVAVVTVEPDGEPLYRWAVSADGTAAPTTSG</sequence>
<proteinExistence type="predicted"/>
<feature type="transmembrane region" description="Helical" evidence="1">
    <location>
        <begin position="20"/>
        <end position="38"/>
    </location>
</feature>
<reference evidence="3" key="1">
    <citation type="journal article" date="2019" name="Int. J. Syst. Evol. Microbiol.">
        <title>The Global Catalogue of Microorganisms (GCM) 10K type strain sequencing project: providing services to taxonomists for standard genome sequencing and annotation.</title>
        <authorList>
            <consortium name="The Broad Institute Genomics Platform"/>
            <consortium name="The Broad Institute Genome Sequencing Center for Infectious Disease"/>
            <person name="Wu L."/>
            <person name="Ma J."/>
        </authorList>
    </citation>
    <scope>NUCLEOTIDE SEQUENCE [LARGE SCALE GENOMIC DNA]</scope>
    <source>
        <strain evidence="3">JCM 18077</strain>
    </source>
</reference>